<evidence type="ECO:0000256" key="1">
    <source>
        <dbReference type="ARBA" id="ARBA00008416"/>
    </source>
</evidence>
<dbReference type="InterPro" id="IPR003829">
    <property type="entry name" value="Pirin_N_dom"/>
</dbReference>
<dbReference type="EMBL" id="CP020477">
    <property type="protein sequence ID" value="ARM75618.1"/>
    <property type="molecule type" value="Genomic_DNA"/>
</dbReference>
<dbReference type="GeneID" id="41590437"/>
<dbReference type="STRING" id="282676.B6F84_05915"/>
<dbReference type="PIRSF" id="PIRSF006232">
    <property type="entry name" value="Pirin"/>
    <property type="match status" value="1"/>
</dbReference>
<evidence type="ECO:0000259" key="4">
    <source>
        <dbReference type="Pfam" id="PF05726"/>
    </source>
</evidence>
<organism evidence="5 6">
    <name type="scientific">Acidianus manzaensis</name>
    <dbReference type="NCBI Taxonomy" id="282676"/>
    <lineage>
        <taxon>Archaea</taxon>
        <taxon>Thermoproteota</taxon>
        <taxon>Thermoprotei</taxon>
        <taxon>Sulfolobales</taxon>
        <taxon>Sulfolobaceae</taxon>
        <taxon>Acidianus</taxon>
    </lineage>
</organism>
<protein>
    <recommendedName>
        <fullName evidence="7">Pirin</fullName>
    </recommendedName>
</protein>
<dbReference type="KEGG" id="aman:B6F84_05915"/>
<proteinExistence type="inferred from homology"/>
<dbReference type="CDD" id="cd02247">
    <property type="entry name" value="cupin_pirin_C"/>
    <property type="match status" value="1"/>
</dbReference>
<dbReference type="AlphaFoldDB" id="A0A1W6JZD3"/>
<dbReference type="PANTHER" id="PTHR13903:SF8">
    <property type="entry name" value="PIRIN"/>
    <property type="match status" value="1"/>
</dbReference>
<keyword evidence="6" id="KW-1185">Reference proteome</keyword>
<sequence>MIRKVSGLIQGRHTMDGAGVKLYRVFGGTEVAQITDPFLLLDFFGSSKPEEYIMGFPWHPHRGIETVTYVMEGKVEHEDSEGNKGVIYPGDIQWMTAGSGIFHQEMPKPLDDKEVLHTKVLNTNNKGLQLWINLPANKKMTTPVYRGLKNTQIPKEDIEGGYVKIVAGEYKGIPGPVKAGKDVDPTYLHVSLSPESEFYHKVKEGYTVLAYVIQGKAKFDPNSPEISEGNLVIFDQGDEIKVNTTENNSVEFILLAGKPLREPIAWYGPIVMNTQQQILEALSDLRKGTFIRNKTPIFE</sequence>
<feature type="domain" description="Pirin N-terminal" evidence="3">
    <location>
        <begin position="20"/>
        <end position="132"/>
    </location>
</feature>
<dbReference type="CDD" id="cd02909">
    <property type="entry name" value="cupin_pirin_N"/>
    <property type="match status" value="1"/>
</dbReference>
<evidence type="ECO:0000256" key="2">
    <source>
        <dbReference type="RuleBase" id="RU003457"/>
    </source>
</evidence>
<dbReference type="Pfam" id="PF02678">
    <property type="entry name" value="Pirin"/>
    <property type="match status" value="1"/>
</dbReference>
<name>A0A1W6JZD3_9CREN</name>
<dbReference type="OrthoDB" id="23530at2157"/>
<evidence type="ECO:0000313" key="5">
    <source>
        <dbReference type="EMBL" id="ARM75618.1"/>
    </source>
</evidence>
<accession>A0A1W6JZD3</accession>
<evidence type="ECO:0008006" key="7">
    <source>
        <dbReference type="Google" id="ProtNLM"/>
    </source>
</evidence>
<reference evidence="5 6" key="1">
    <citation type="submission" date="2017-03" db="EMBL/GenBank/DDBJ databases">
        <title>Sulfur activation and transportation mechanism of thermophilic Archaea Acidianus manzaensis YN-25.</title>
        <authorList>
            <person name="Ma Y."/>
            <person name="Yang Y."/>
            <person name="Xia J."/>
        </authorList>
    </citation>
    <scope>NUCLEOTIDE SEQUENCE [LARGE SCALE GENOMIC DNA]</scope>
    <source>
        <strain evidence="5 6">YN-25</strain>
    </source>
</reference>
<feature type="domain" description="Pirin C-terminal" evidence="4">
    <location>
        <begin position="187"/>
        <end position="290"/>
    </location>
</feature>
<comment type="similarity">
    <text evidence="1 2">Belongs to the pirin family.</text>
</comment>
<gene>
    <name evidence="5" type="ORF">B6F84_05915</name>
</gene>
<dbReference type="InterPro" id="IPR008778">
    <property type="entry name" value="Pirin_C_dom"/>
</dbReference>
<dbReference type="Gene3D" id="2.60.120.10">
    <property type="entry name" value="Jelly Rolls"/>
    <property type="match status" value="2"/>
</dbReference>
<dbReference type="InterPro" id="IPR014710">
    <property type="entry name" value="RmlC-like_jellyroll"/>
</dbReference>
<evidence type="ECO:0000313" key="6">
    <source>
        <dbReference type="Proteomes" id="UP000193404"/>
    </source>
</evidence>
<evidence type="ECO:0000259" key="3">
    <source>
        <dbReference type="Pfam" id="PF02678"/>
    </source>
</evidence>
<dbReference type="SUPFAM" id="SSF51182">
    <property type="entry name" value="RmlC-like cupins"/>
    <property type="match status" value="1"/>
</dbReference>
<dbReference type="RefSeq" id="WP_148691390.1">
    <property type="nucleotide sequence ID" value="NZ_CP020477.1"/>
</dbReference>
<dbReference type="InterPro" id="IPR012093">
    <property type="entry name" value="Pirin"/>
</dbReference>
<dbReference type="InterPro" id="IPR011051">
    <property type="entry name" value="RmlC_Cupin_sf"/>
</dbReference>
<dbReference type="Proteomes" id="UP000193404">
    <property type="component" value="Chromosome"/>
</dbReference>
<dbReference type="PANTHER" id="PTHR13903">
    <property type="entry name" value="PIRIN-RELATED"/>
    <property type="match status" value="1"/>
</dbReference>
<dbReference type="Pfam" id="PF05726">
    <property type="entry name" value="Pirin_C"/>
    <property type="match status" value="1"/>
</dbReference>